<evidence type="ECO:0000313" key="2">
    <source>
        <dbReference type="Proteomes" id="UP000024635"/>
    </source>
</evidence>
<reference evidence="2" key="1">
    <citation type="journal article" date="2015" name="Nat. Genet.">
        <title>The genome and transcriptome of the zoonotic hookworm Ancylostoma ceylanicum identify infection-specific gene families.</title>
        <authorList>
            <person name="Schwarz E.M."/>
            <person name="Hu Y."/>
            <person name="Antoshechkin I."/>
            <person name="Miller M.M."/>
            <person name="Sternberg P.W."/>
            <person name="Aroian R.V."/>
        </authorList>
    </citation>
    <scope>NUCLEOTIDE SEQUENCE</scope>
    <source>
        <strain evidence="2">HY135</strain>
    </source>
</reference>
<organism evidence="1 2">
    <name type="scientific">Ancylostoma ceylanicum</name>
    <dbReference type="NCBI Taxonomy" id="53326"/>
    <lineage>
        <taxon>Eukaryota</taxon>
        <taxon>Metazoa</taxon>
        <taxon>Ecdysozoa</taxon>
        <taxon>Nematoda</taxon>
        <taxon>Chromadorea</taxon>
        <taxon>Rhabditida</taxon>
        <taxon>Rhabditina</taxon>
        <taxon>Rhabditomorpha</taxon>
        <taxon>Strongyloidea</taxon>
        <taxon>Ancylostomatidae</taxon>
        <taxon>Ancylostomatinae</taxon>
        <taxon>Ancylostoma</taxon>
    </lineage>
</organism>
<proteinExistence type="predicted"/>
<gene>
    <name evidence="1" type="primary">Acey_s0068.g198</name>
    <name evidence="1" type="ORF">Y032_0068g198</name>
</gene>
<accession>A0A016TYL1</accession>
<dbReference type="AlphaFoldDB" id="A0A016TYL1"/>
<name>A0A016TYL1_9BILA</name>
<protein>
    <submittedName>
        <fullName evidence="1">Uncharacterized protein</fullName>
    </submittedName>
</protein>
<sequence>MSASRMPSTNSAPAPNGLHFPVRLVTRSPATDYATHSNEHLVQLTFLWKKYQSAFKIYRYVEQYRGSG</sequence>
<comment type="caution">
    <text evidence="1">The sequence shown here is derived from an EMBL/GenBank/DDBJ whole genome shotgun (WGS) entry which is preliminary data.</text>
</comment>
<dbReference type="EMBL" id="JARK01001404">
    <property type="protein sequence ID" value="EYC07910.1"/>
    <property type="molecule type" value="Genomic_DNA"/>
</dbReference>
<keyword evidence="2" id="KW-1185">Reference proteome</keyword>
<dbReference type="Proteomes" id="UP000024635">
    <property type="component" value="Unassembled WGS sequence"/>
</dbReference>
<evidence type="ECO:0000313" key="1">
    <source>
        <dbReference type="EMBL" id="EYC07910.1"/>
    </source>
</evidence>